<evidence type="ECO:0000313" key="2">
    <source>
        <dbReference type="Proteomes" id="UP000320176"/>
    </source>
</evidence>
<evidence type="ECO:0000313" key="1">
    <source>
        <dbReference type="EMBL" id="TWU04500.1"/>
    </source>
</evidence>
<reference evidence="1 2" key="1">
    <citation type="submission" date="2019-02" db="EMBL/GenBank/DDBJ databases">
        <title>Deep-cultivation of Planctomycetes and their phenomic and genomic characterization uncovers novel biology.</title>
        <authorList>
            <person name="Wiegand S."/>
            <person name="Jogler M."/>
            <person name="Boedeker C."/>
            <person name="Pinto D."/>
            <person name="Vollmers J."/>
            <person name="Rivas-Marin E."/>
            <person name="Kohn T."/>
            <person name="Peeters S.H."/>
            <person name="Heuer A."/>
            <person name="Rast P."/>
            <person name="Oberbeckmann S."/>
            <person name="Bunk B."/>
            <person name="Jeske O."/>
            <person name="Meyerdierks A."/>
            <person name="Storesund J.E."/>
            <person name="Kallscheuer N."/>
            <person name="Luecker S."/>
            <person name="Lage O.M."/>
            <person name="Pohl T."/>
            <person name="Merkel B.J."/>
            <person name="Hornburger P."/>
            <person name="Mueller R.-W."/>
            <person name="Bruemmer F."/>
            <person name="Labrenz M."/>
            <person name="Spormann A.M."/>
            <person name="Op Den Camp H."/>
            <person name="Overmann J."/>
            <person name="Amann R."/>
            <person name="Jetten M.S.M."/>
            <person name="Mascher T."/>
            <person name="Medema M.H."/>
            <person name="Devos D.P."/>
            <person name="Kaster A.-K."/>
            <person name="Ovreas L."/>
            <person name="Rohde M."/>
            <person name="Galperin M.Y."/>
            <person name="Jogler C."/>
        </authorList>
    </citation>
    <scope>NUCLEOTIDE SEQUENCE [LARGE SCALE GENOMIC DNA]</scope>
    <source>
        <strain evidence="1 2">Pla52n</strain>
    </source>
</reference>
<dbReference type="EMBL" id="SJPN01000003">
    <property type="protein sequence ID" value="TWU04500.1"/>
    <property type="molecule type" value="Genomic_DNA"/>
</dbReference>
<proteinExistence type="predicted"/>
<dbReference type="Proteomes" id="UP000320176">
    <property type="component" value="Unassembled WGS sequence"/>
</dbReference>
<protein>
    <submittedName>
        <fullName evidence="1">Uncharacterized protein</fullName>
    </submittedName>
</protein>
<accession>A0A5C6AXP2</accession>
<dbReference type="RefSeq" id="WP_146519914.1">
    <property type="nucleotide sequence ID" value="NZ_CP151726.1"/>
</dbReference>
<sequence length="531" mass="60334">MSDIEENEPVTLLVVDHDIVRLAHHVPDWDATTLVVCLSEDPVDWAEVQLIWPRYQTSLSEPSADAIGFDEVTLSDAVSALKESGPWIVVDLPRKRVFAGGGYPEIPRDSWCAAGEETQRGYECQISLHMPPWWQMNNDSLIDDILEPRVPMPVVADPCRDVLWGEALEEFFATKILELVRSEAWHLEQCDTDVEMRYSFTVAVHRDWLMTPRDDLGGRMPRDRILPGRNWIGLLIDGQRFGVTRGGPPMPISRDLQTYKFGPMGTEEICMYFDLCREMIAYGWTWAVDHRDSVPGEDQKRQLASELGKLKQMWLSSPFEGGDLPSEIIDCERVRIPRQAKRGAGGGHVLDCDCPICMMAESDAFGPMFVGIDGHHLELDDEFAFSLCETKAEWESQQQDYKAFAEKMDERLAAQEKEREELGELASPWEHAHVNWDAMQFGPMATMAISFLLADMVSSLQDHDCPRDDIDQLNNAFREYRDASRDEIVDATRAFKEALEAVADRNSFLVSRSADLQSKLDELCRQQLASE</sequence>
<comment type="caution">
    <text evidence="1">The sequence shown here is derived from an EMBL/GenBank/DDBJ whole genome shotgun (WGS) entry which is preliminary data.</text>
</comment>
<name>A0A5C6AXP2_9BACT</name>
<dbReference type="OrthoDB" id="259106at2"/>
<organism evidence="1 2">
    <name type="scientific">Stieleria varia</name>
    <dbReference type="NCBI Taxonomy" id="2528005"/>
    <lineage>
        <taxon>Bacteria</taxon>
        <taxon>Pseudomonadati</taxon>
        <taxon>Planctomycetota</taxon>
        <taxon>Planctomycetia</taxon>
        <taxon>Pirellulales</taxon>
        <taxon>Pirellulaceae</taxon>
        <taxon>Stieleria</taxon>
    </lineage>
</organism>
<keyword evidence="2" id="KW-1185">Reference proteome</keyword>
<gene>
    <name evidence="1" type="ORF">Pla52n_25410</name>
</gene>
<dbReference type="AlphaFoldDB" id="A0A5C6AXP2"/>